<organism evidence="2 3">
    <name type="scientific">Gracilariopsis chorda</name>
    <dbReference type="NCBI Taxonomy" id="448386"/>
    <lineage>
        <taxon>Eukaryota</taxon>
        <taxon>Rhodophyta</taxon>
        <taxon>Florideophyceae</taxon>
        <taxon>Rhodymeniophycidae</taxon>
        <taxon>Gracilariales</taxon>
        <taxon>Gracilariaceae</taxon>
        <taxon>Gracilariopsis</taxon>
    </lineage>
</organism>
<name>A0A2V3J2R7_9FLOR</name>
<evidence type="ECO:0000256" key="1">
    <source>
        <dbReference type="SAM" id="MobiDB-lite"/>
    </source>
</evidence>
<dbReference type="OrthoDB" id="10599946at2759"/>
<sequence length="353" mass="38630">MRVPPFYITKSRVSSPSSPTRRFHSPTSDITSDSLSSAPNSPLPQCSPASSLRAQSDRLAKSRATGQSYRDNEREHIFRLITAIEHGRLENNLLFVLYANPSAPLSCATCISSRHAAQWHVPWDVAEDGCEIKDVRLHALSARTQAMLGQGFISGALATVLLELMLHRRNMLGEPCPVQLGAAVADADRRRRRRPPYRTATTQEGAASIVQLAVRQFCRESSRPRAMWDHVQWRLGHVAVAAYHMDNIEAMLNPQVRLSDCARHSRRGAELECSDAARGVESELFDALGMGRRGDGAKRCSRCGVLKITGSGHGRSKCADGLGICSAVPFPASPAMEDMVADEDARAYDAAEL</sequence>
<reference evidence="2 3" key="1">
    <citation type="journal article" date="2018" name="Mol. Biol. Evol.">
        <title>Analysis of the draft genome of the red seaweed Gracilariopsis chorda provides insights into genome size evolution in Rhodophyta.</title>
        <authorList>
            <person name="Lee J."/>
            <person name="Yang E.C."/>
            <person name="Graf L."/>
            <person name="Yang J.H."/>
            <person name="Qiu H."/>
            <person name="Zel Zion U."/>
            <person name="Chan C.X."/>
            <person name="Stephens T.G."/>
            <person name="Weber A.P.M."/>
            <person name="Boo G.H."/>
            <person name="Boo S.M."/>
            <person name="Kim K.M."/>
            <person name="Shin Y."/>
            <person name="Jung M."/>
            <person name="Lee S.J."/>
            <person name="Yim H.S."/>
            <person name="Lee J.H."/>
            <person name="Bhattacharya D."/>
            <person name="Yoon H.S."/>
        </authorList>
    </citation>
    <scope>NUCLEOTIDE SEQUENCE [LARGE SCALE GENOMIC DNA]</scope>
    <source>
        <strain evidence="2 3">SKKU-2015</strain>
        <tissue evidence="2">Whole body</tissue>
    </source>
</reference>
<feature type="region of interest" description="Disordered" evidence="1">
    <location>
        <begin position="1"/>
        <end position="68"/>
    </location>
</feature>
<feature type="compositionally biased region" description="Polar residues" evidence="1">
    <location>
        <begin position="25"/>
        <end position="54"/>
    </location>
</feature>
<proteinExistence type="predicted"/>
<keyword evidence="3" id="KW-1185">Reference proteome</keyword>
<evidence type="ECO:0000313" key="2">
    <source>
        <dbReference type="EMBL" id="PXF48287.1"/>
    </source>
</evidence>
<feature type="compositionally biased region" description="Low complexity" evidence="1">
    <location>
        <begin position="11"/>
        <end position="20"/>
    </location>
</feature>
<evidence type="ECO:0000313" key="3">
    <source>
        <dbReference type="Proteomes" id="UP000247409"/>
    </source>
</evidence>
<dbReference type="AlphaFoldDB" id="A0A2V3J2R7"/>
<protein>
    <submittedName>
        <fullName evidence="2">Uncharacterized protein</fullName>
    </submittedName>
</protein>
<gene>
    <name evidence="2" type="ORF">BWQ96_01976</name>
</gene>
<dbReference type="Proteomes" id="UP000247409">
    <property type="component" value="Unassembled WGS sequence"/>
</dbReference>
<comment type="caution">
    <text evidence="2">The sequence shown here is derived from an EMBL/GenBank/DDBJ whole genome shotgun (WGS) entry which is preliminary data.</text>
</comment>
<dbReference type="EMBL" id="NBIV01000015">
    <property type="protein sequence ID" value="PXF48287.1"/>
    <property type="molecule type" value="Genomic_DNA"/>
</dbReference>
<accession>A0A2V3J2R7</accession>